<feature type="domain" description="Diacylglycerol glucosyltransferase N-terminal" evidence="6">
    <location>
        <begin position="18"/>
        <end position="185"/>
    </location>
</feature>
<dbReference type="InterPro" id="IPR007235">
    <property type="entry name" value="Glyco_trans_28_C"/>
</dbReference>
<dbReference type="GO" id="GO:0009247">
    <property type="term" value="P:glycolipid biosynthetic process"/>
    <property type="evidence" value="ECO:0007669"/>
    <property type="project" value="InterPro"/>
</dbReference>
<dbReference type="PANTHER" id="PTHR43025">
    <property type="entry name" value="MONOGALACTOSYLDIACYLGLYCEROL SYNTHASE"/>
    <property type="match status" value="1"/>
</dbReference>
<dbReference type="InterPro" id="IPR009695">
    <property type="entry name" value="Diacylglyc_glucosyltr_N"/>
</dbReference>
<keyword evidence="3" id="KW-0328">Glycosyltransferase</keyword>
<evidence type="ECO:0000259" key="6">
    <source>
        <dbReference type="Pfam" id="PF06925"/>
    </source>
</evidence>
<dbReference type="AlphaFoldDB" id="A0A0P9FJ85"/>
<dbReference type="Pfam" id="PF04101">
    <property type="entry name" value="Glyco_tran_28_C"/>
    <property type="match status" value="1"/>
</dbReference>
<dbReference type="SUPFAM" id="SSF53756">
    <property type="entry name" value="UDP-Glycosyltransferase/glycogen phosphorylase"/>
    <property type="match status" value="1"/>
</dbReference>
<dbReference type="PANTHER" id="PTHR43025:SF3">
    <property type="entry name" value="MONOGALACTOSYLDIACYLGLYCEROL SYNTHASE 1, CHLOROPLASTIC"/>
    <property type="match status" value="1"/>
</dbReference>
<evidence type="ECO:0000256" key="2">
    <source>
        <dbReference type="ARBA" id="ARBA00006962"/>
    </source>
</evidence>
<proteinExistence type="inferred from homology"/>
<comment type="subcellular location">
    <subcellularLocation>
        <location evidence="1">Membrane</location>
    </subcellularLocation>
</comment>
<dbReference type="Proteomes" id="UP000050509">
    <property type="component" value="Unassembled WGS sequence"/>
</dbReference>
<accession>A0A0P9FJ85</accession>
<reference evidence="7 8" key="1">
    <citation type="submission" date="2015-09" db="EMBL/GenBank/DDBJ databases">
        <title>Draft genome sequence of Kouleothrix aurantiaca JCM 19913.</title>
        <authorList>
            <person name="Hemp J."/>
        </authorList>
    </citation>
    <scope>NUCLEOTIDE SEQUENCE [LARGE SCALE GENOMIC DNA]</scope>
    <source>
        <strain evidence="7 8">COM-B</strain>
    </source>
</reference>
<keyword evidence="8" id="KW-1185">Reference proteome</keyword>
<organism evidence="7 8">
    <name type="scientific">Kouleothrix aurantiaca</name>
    <dbReference type="NCBI Taxonomy" id="186479"/>
    <lineage>
        <taxon>Bacteria</taxon>
        <taxon>Bacillati</taxon>
        <taxon>Chloroflexota</taxon>
        <taxon>Chloroflexia</taxon>
        <taxon>Chloroflexales</taxon>
        <taxon>Roseiflexineae</taxon>
        <taxon>Roseiflexaceae</taxon>
        <taxon>Kouleothrix</taxon>
    </lineage>
</organism>
<name>A0A0P9FJ85_9CHLR</name>
<protein>
    <submittedName>
        <fullName evidence="7">Galactosyldiacylglycerol synthase</fullName>
    </submittedName>
</protein>
<evidence type="ECO:0000256" key="1">
    <source>
        <dbReference type="ARBA" id="ARBA00004370"/>
    </source>
</evidence>
<evidence type="ECO:0000259" key="5">
    <source>
        <dbReference type="Pfam" id="PF04101"/>
    </source>
</evidence>
<comment type="similarity">
    <text evidence="2">Belongs to the glycosyltransferase 28 family.</text>
</comment>
<dbReference type="GO" id="GO:0016758">
    <property type="term" value="F:hexosyltransferase activity"/>
    <property type="evidence" value="ECO:0007669"/>
    <property type="project" value="InterPro"/>
</dbReference>
<evidence type="ECO:0000256" key="4">
    <source>
        <dbReference type="ARBA" id="ARBA00022679"/>
    </source>
</evidence>
<evidence type="ECO:0000313" key="7">
    <source>
        <dbReference type="EMBL" id="KPV53183.1"/>
    </source>
</evidence>
<dbReference type="GO" id="GO:0016020">
    <property type="term" value="C:membrane"/>
    <property type="evidence" value="ECO:0007669"/>
    <property type="project" value="UniProtKB-SubCell"/>
</dbReference>
<evidence type="ECO:0000313" key="8">
    <source>
        <dbReference type="Proteomes" id="UP000050509"/>
    </source>
</evidence>
<sequence>MSQTPNILFAISDTGGGHRAGADAINAALAQLSGDSTERHIVDLLTSTRLPLVRDAPDLYGQLSTRWLPVFDLMFQVTDGPRRVDALTQFVYLTAHRNIVRVLEETRPNLVVSVHPLVNRLIGNARATYRLSFRFVTVVTDLVSLHSSWADPGAELCIVPTQEAYQLLLKRGFPASKLVRTGFPVHPKFAAYGGTRAEARAALGVDAEPFTVLLTSGGVGSGQLRDLVLMLDRSYPDVQLLVVTGKNAALRADLQALGLRSSIHIYGFVDNMEVLMAASDIIVTKAGPGTLMEALVMRRPVIVTEAVGMQERGNIDFVLNHELGAFCPTSDRIVPAIAELMDPATYAGTVARLADAVPRDGASQIAQIILDQLQLAPPARKRRLHFPSMAEIRRISGVRLHLPAARLRMRAIPLRLKPIRRLPRWRKRRSH</sequence>
<evidence type="ECO:0000256" key="3">
    <source>
        <dbReference type="ARBA" id="ARBA00022676"/>
    </source>
</evidence>
<dbReference type="Gene3D" id="3.40.50.2000">
    <property type="entry name" value="Glycogen Phosphorylase B"/>
    <property type="match status" value="1"/>
</dbReference>
<dbReference type="EMBL" id="LJCR01000320">
    <property type="protein sequence ID" value="KPV53183.1"/>
    <property type="molecule type" value="Genomic_DNA"/>
</dbReference>
<dbReference type="InterPro" id="IPR050519">
    <property type="entry name" value="Glycosyltransf_28_UgtP"/>
</dbReference>
<feature type="domain" description="Glycosyl transferase family 28 C-terminal" evidence="5">
    <location>
        <begin position="211"/>
        <end position="303"/>
    </location>
</feature>
<gene>
    <name evidence="7" type="ORF">SE17_11105</name>
</gene>
<keyword evidence="4" id="KW-0808">Transferase</keyword>
<dbReference type="Pfam" id="PF06925">
    <property type="entry name" value="MGDG_synth"/>
    <property type="match status" value="1"/>
</dbReference>
<comment type="caution">
    <text evidence="7">The sequence shown here is derived from an EMBL/GenBank/DDBJ whole genome shotgun (WGS) entry which is preliminary data.</text>
</comment>